<feature type="domain" description="DYW" evidence="2">
    <location>
        <begin position="74"/>
        <end position="153"/>
    </location>
</feature>
<dbReference type="Gene3D" id="1.25.40.10">
    <property type="entry name" value="Tetratricopeptide repeat domain"/>
    <property type="match status" value="1"/>
</dbReference>
<gene>
    <name evidence="3" type="ORF">LITE_LOCUS37408</name>
</gene>
<sequence>MYCRVGRLDEAHKLAKSIHVETPAEGALLWGTLLSASRLHGRVDIAQEASRRLIESNQQVAGAYVTLSNAYASTGEAKEEIVSLHSERLALAFALIVIPKGITIRVMKNLRMCKDCHEAFKAISGIVERDFIVRDVNRFHHFRDGSCSCGDFW</sequence>
<name>A0AAV0PAK4_9ROSI</name>
<dbReference type="EMBL" id="CAMGYJ010000008">
    <property type="protein sequence ID" value="CAI0467366.1"/>
    <property type="molecule type" value="Genomic_DNA"/>
</dbReference>
<keyword evidence="4" id="KW-1185">Reference proteome</keyword>
<dbReference type="PANTHER" id="PTHR47926">
    <property type="entry name" value="PENTATRICOPEPTIDE REPEAT-CONTAINING PROTEIN"/>
    <property type="match status" value="1"/>
</dbReference>
<dbReference type="GO" id="GO:0008270">
    <property type="term" value="F:zinc ion binding"/>
    <property type="evidence" value="ECO:0007669"/>
    <property type="project" value="InterPro"/>
</dbReference>
<evidence type="ECO:0000259" key="2">
    <source>
        <dbReference type="Pfam" id="PF14432"/>
    </source>
</evidence>
<dbReference type="InterPro" id="IPR046960">
    <property type="entry name" value="PPR_At4g14850-like_plant"/>
</dbReference>
<evidence type="ECO:0000313" key="3">
    <source>
        <dbReference type="EMBL" id="CAI0467366.1"/>
    </source>
</evidence>
<dbReference type="Pfam" id="PF14432">
    <property type="entry name" value="DYW_deaminase"/>
    <property type="match status" value="1"/>
</dbReference>
<dbReference type="InterPro" id="IPR011990">
    <property type="entry name" value="TPR-like_helical_dom_sf"/>
</dbReference>
<dbReference type="Proteomes" id="UP001154282">
    <property type="component" value="Unassembled WGS sequence"/>
</dbReference>
<comment type="similarity">
    <text evidence="1">Belongs to the PPR family. PCMP-H subfamily.</text>
</comment>
<dbReference type="InterPro" id="IPR032867">
    <property type="entry name" value="DYW_dom"/>
</dbReference>
<accession>A0AAV0PAK4</accession>
<dbReference type="GO" id="GO:0009451">
    <property type="term" value="P:RNA modification"/>
    <property type="evidence" value="ECO:0007669"/>
    <property type="project" value="InterPro"/>
</dbReference>
<organism evidence="3 4">
    <name type="scientific">Linum tenue</name>
    <dbReference type="NCBI Taxonomy" id="586396"/>
    <lineage>
        <taxon>Eukaryota</taxon>
        <taxon>Viridiplantae</taxon>
        <taxon>Streptophyta</taxon>
        <taxon>Embryophyta</taxon>
        <taxon>Tracheophyta</taxon>
        <taxon>Spermatophyta</taxon>
        <taxon>Magnoliopsida</taxon>
        <taxon>eudicotyledons</taxon>
        <taxon>Gunneridae</taxon>
        <taxon>Pentapetalae</taxon>
        <taxon>rosids</taxon>
        <taxon>fabids</taxon>
        <taxon>Malpighiales</taxon>
        <taxon>Linaceae</taxon>
        <taxon>Linum</taxon>
    </lineage>
</organism>
<comment type="caution">
    <text evidence="3">The sequence shown here is derived from an EMBL/GenBank/DDBJ whole genome shotgun (WGS) entry which is preliminary data.</text>
</comment>
<dbReference type="PANTHER" id="PTHR47926:SF368">
    <property type="entry name" value="TETRATRICOPEPTIDE REPEAT-LIKE SUPERFAMILY PROTEIN"/>
    <property type="match status" value="1"/>
</dbReference>
<dbReference type="GO" id="GO:0003723">
    <property type="term" value="F:RNA binding"/>
    <property type="evidence" value="ECO:0007669"/>
    <property type="project" value="InterPro"/>
</dbReference>
<proteinExistence type="inferred from homology"/>
<dbReference type="AlphaFoldDB" id="A0AAV0PAK4"/>
<evidence type="ECO:0000256" key="1">
    <source>
        <dbReference type="ARBA" id="ARBA00006643"/>
    </source>
</evidence>
<evidence type="ECO:0000313" key="4">
    <source>
        <dbReference type="Proteomes" id="UP001154282"/>
    </source>
</evidence>
<protein>
    <recommendedName>
        <fullName evidence="2">DYW domain-containing protein</fullName>
    </recommendedName>
</protein>
<reference evidence="3" key="1">
    <citation type="submission" date="2022-08" db="EMBL/GenBank/DDBJ databases">
        <authorList>
            <person name="Gutierrez-Valencia J."/>
        </authorList>
    </citation>
    <scope>NUCLEOTIDE SEQUENCE</scope>
</reference>